<keyword evidence="14" id="KW-1185">Reference proteome</keyword>
<keyword evidence="6" id="KW-0547">Nucleotide-binding</keyword>
<keyword evidence="7" id="KW-0067">ATP-binding</keyword>
<evidence type="ECO:0000256" key="7">
    <source>
        <dbReference type="ARBA" id="ARBA00022840"/>
    </source>
</evidence>
<feature type="compositionally biased region" description="Basic residues" evidence="11">
    <location>
        <begin position="1"/>
        <end position="10"/>
    </location>
</feature>
<keyword evidence="5" id="KW-0158">Chromosome</keyword>
<dbReference type="InterPro" id="IPR027417">
    <property type="entry name" value="P-loop_NTPase"/>
</dbReference>
<feature type="coiled-coil region" evidence="10">
    <location>
        <begin position="340"/>
        <end position="374"/>
    </location>
</feature>
<evidence type="ECO:0000256" key="8">
    <source>
        <dbReference type="ARBA" id="ARBA00023054"/>
    </source>
</evidence>
<evidence type="ECO:0000256" key="4">
    <source>
        <dbReference type="ARBA" id="ARBA00018687"/>
    </source>
</evidence>
<dbReference type="FunFam" id="3.40.50.300:FF:001301">
    <property type="entry name" value="Structural maintenance of chromosomes 5"/>
    <property type="match status" value="1"/>
</dbReference>
<evidence type="ECO:0000256" key="5">
    <source>
        <dbReference type="ARBA" id="ARBA00022454"/>
    </source>
</evidence>
<dbReference type="SUPFAM" id="SSF52540">
    <property type="entry name" value="P-loop containing nucleoside triphosphate hydrolases"/>
    <property type="match status" value="2"/>
</dbReference>
<dbReference type="EMBL" id="JAEPQZ010000005">
    <property type="protein sequence ID" value="KAG2181344.1"/>
    <property type="molecule type" value="Genomic_DNA"/>
</dbReference>
<dbReference type="InterPro" id="IPR003395">
    <property type="entry name" value="RecF/RecN/SMC_N"/>
</dbReference>
<protein>
    <recommendedName>
        <fullName evidence="4">Structural maintenance of chromosomes protein 5</fullName>
    </recommendedName>
</protein>
<dbReference type="Gene3D" id="3.40.50.300">
    <property type="entry name" value="P-loop containing nucleotide triphosphate hydrolases"/>
    <property type="match status" value="2"/>
</dbReference>
<dbReference type="OrthoDB" id="10254973at2759"/>
<evidence type="ECO:0000256" key="9">
    <source>
        <dbReference type="ARBA" id="ARBA00023242"/>
    </source>
</evidence>
<comment type="subcellular location">
    <subcellularLocation>
        <location evidence="2">Chromosome</location>
    </subcellularLocation>
    <subcellularLocation>
        <location evidence="1">Nucleus</location>
    </subcellularLocation>
</comment>
<dbReference type="GO" id="GO:0000724">
    <property type="term" value="P:double-strand break repair via homologous recombination"/>
    <property type="evidence" value="ECO:0007669"/>
    <property type="project" value="TreeGrafter"/>
</dbReference>
<dbReference type="Pfam" id="PF02463">
    <property type="entry name" value="SMC_N"/>
    <property type="match status" value="1"/>
</dbReference>
<keyword evidence="8 10" id="KW-0175">Coiled coil</keyword>
<dbReference type="PANTHER" id="PTHR45916:SF1">
    <property type="entry name" value="STRUCTURAL MAINTENANCE OF CHROMOSOMES PROTEIN 5"/>
    <property type="match status" value="1"/>
</dbReference>
<gene>
    <name evidence="13" type="ORF">INT43_008927</name>
</gene>
<evidence type="ECO:0000313" key="13">
    <source>
        <dbReference type="EMBL" id="KAG2181344.1"/>
    </source>
</evidence>
<dbReference type="GO" id="GO:0003697">
    <property type="term" value="F:single-stranded DNA binding"/>
    <property type="evidence" value="ECO:0007669"/>
    <property type="project" value="TreeGrafter"/>
</dbReference>
<sequence length="1124" mass="128562">MAAATRRNKRPAQDLPSDSSSDEDQSTAKLLKTNSGAAIATTSQSDVVLQADINGFVNGSIVRIALKNFVTYDYCEFFPGPQLNMIIGPNGTGKSTIVCAIALGLGGATSVLGRARNISEFVKTGQTSATIEIELRRISGHNLVIQRSIQKANNASQWKLNGETRSQKEVMNAISSMNIQVDNLCQFLPQDKVAEFAQLSPPQLLERTQVAVGEMQMSQWHKKLIEFRREEKKLREERQSDEDHLKTLRDRNAYLERDVVKMKQRDIIIKKIAMLKAKIPLAKYADAKKAYDSAKEARKTTEEKLKRCKAENAPMDAVKRSQEERLKVLTHKFNQKNQSVDRNESQLKEFATQIDNLATEITDNKNKIDTIKQRAAPRAQLISELKATIQRLESSLTEGPPDADTSTVQVEIDELSRKSRDINDDLSELTDTQRDLERQVRRVDQAVELKNRQSALKRLQDLQSVRKQRLEKLREKDPDTFKAVQWLEKNRDKFTGPVHEPVLLAMNLKDTNYASAIETILGGAQGPHLKGFTCELQQDYRLFTSEVIDKMKLKVNVGWPGRINMDSFSHPLPIERVRQAFKLEHYASDLIDLPPFVLGYLCHQTKLHAIPISLHSANEAQISESGKFRRYVVQDTLYEVRNYSYGSGGQQTSSRRMRNAEYLSNSVDIEVKNRTENELRHLMEQQKDANEKKQEARNKEKQLRQQQHELRDQRETALTKKKEIQQLLQKYSARKLKLEGKRKELDEAIAKPAQDQTEIAQIEQKVKRAVGKRIELAKKYTSLLETDYVPGAMQRNDLELELAQVKAEIDYFKKVYDERTLALREAQQEYASAELTYKDAKAKAKSALELAKKAGEELREQVSTEQSAEYAELFERFQNDEVEISLAAVEDEINSEQAKADALRAANPRAMQHYEQRLKEITTLEEHLGTREERLRSMENNVQQIRNLWEPRLRTLVSSISSKFSAAFQEIGCTGEVNISEHEDFEEWGIDILVKFRDTEQLQLLTGQRQSGGERAVSTTLYLMSLQELARSPFRVVDEINQGMDPRNERMIHEQIVRGACKPGTSQYFLITPKLLPDLYYSDRMRVLCIYNGEWQPSKLKPTSHYLEAYRKSKVPSQTVASAV</sequence>
<feature type="region of interest" description="Disordered" evidence="11">
    <location>
        <begin position="1"/>
        <end position="28"/>
    </location>
</feature>
<evidence type="ECO:0000256" key="10">
    <source>
        <dbReference type="SAM" id="Coils"/>
    </source>
</evidence>
<dbReference type="GO" id="GO:0030915">
    <property type="term" value="C:Smc5-Smc6 complex"/>
    <property type="evidence" value="ECO:0007669"/>
    <property type="project" value="TreeGrafter"/>
</dbReference>
<dbReference type="GO" id="GO:0005634">
    <property type="term" value="C:nucleus"/>
    <property type="evidence" value="ECO:0007669"/>
    <property type="project" value="UniProtKB-SubCell"/>
</dbReference>
<feature type="coiled-coil region" evidence="10">
    <location>
        <begin position="412"/>
        <end position="476"/>
    </location>
</feature>
<evidence type="ECO:0000256" key="6">
    <source>
        <dbReference type="ARBA" id="ARBA00022741"/>
    </source>
</evidence>
<evidence type="ECO:0000256" key="3">
    <source>
        <dbReference type="ARBA" id="ARBA00010171"/>
    </source>
</evidence>
<name>A0A8H7UJK6_MORIS</name>
<proteinExistence type="inferred from homology"/>
<feature type="coiled-coil region" evidence="10">
    <location>
        <begin position="217"/>
        <end position="311"/>
    </location>
</feature>
<dbReference type="Proteomes" id="UP000654370">
    <property type="component" value="Unassembled WGS sequence"/>
</dbReference>
<comment type="caution">
    <text evidence="13">The sequence shown here is derived from an EMBL/GenBank/DDBJ whole genome shotgun (WGS) entry which is preliminary data.</text>
</comment>
<evidence type="ECO:0000256" key="1">
    <source>
        <dbReference type="ARBA" id="ARBA00004123"/>
    </source>
</evidence>
<feature type="coiled-coil region" evidence="10">
    <location>
        <begin position="795"/>
        <end position="948"/>
    </location>
</feature>
<dbReference type="PANTHER" id="PTHR45916">
    <property type="entry name" value="STRUCTURAL MAINTENANCE OF CHROMOSOMES PROTEIN 5"/>
    <property type="match status" value="1"/>
</dbReference>
<keyword evidence="9" id="KW-0539">Nucleus</keyword>
<reference evidence="13" key="1">
    <citation type="submission" date="2020-12" db="EMBL/GenBank/DDBJ databases">
        <title>Metabolic potential, ecology and presence of endohyphal bacteria is reflected in genomic diversity of Mucoromycotina.</title>
        <authorList>
            <person name="Muszewska A."/>
            <person name="Okrasinska A."/>
            <person name="Steczkiewicz K."/>
            <person name="Drgas O."/>
            <person name="Orlowska M."/>
            <person name="Perlinska-Lenart U."/>
            <person name="Aleksandrzak-Piekarczyk T."/>
            <person name="Szatraj K."/>
            <person name="Zielenkiewicz U."/>
            <person name="Pilsyk S."/>
            <person name="Malc E."/>
            <person name="Mieczkowski P."/>
            <person name="Kruszewska J.S."/>
            <person name="Biernat P."/>
            <person name="Pawlowska J."/>
        </authorList>
    </citation>
    <scope>NUCLEOTIDE SEQUENCE</scope>
    <source>
        <strain evidence="13">WA0000067209</strain>
    </source>
</reference>
<evidence type="ECO:0000256" key="2">
    <source>
        <dbReference type="ARBA" id="ARBA00004286"/>
    </source>
</evidence>
<evidence type="ECO:0000259" key="12">
    <source>
        <dbReference type="Pfam" id="PF02463"/>
    </source>
</evidence>
<feature type="domain" description="RecF/RecN/SMC N-terminal" evidence="12">
    <location>
        <begin position="61"/>
        <end position="1072"/>
    </location>
</feature>
<organism evidence="13 14">
    <name type="scientific">Mortierella isabellina</name>
    <name type="common">Filamentous fungus</name>
    <name type="synonym">Umbelopsis isabellina</name>
    <dbReference type="NCBI Taxonomy" id="91625"/>
    <lineage>
        <taxon>Eukaryota</taxon>
        <taxon>Fungi</taxon>
        <taxon>Fungi incertae sedis</taxon>
        <taxon>Mucoromycota</taxon>
        <taxon>Mucoromycotina</taxon>
        <taxon>Umbelopsidomycetes</taxon>
        <taxon>Umbelopsidales</taxon>
        <taxon>Umbelopsidaceae</taxon>
        <taxon>Umbelopsis</taxon>
    </lineage>
</organism>
<evidence type="ECO:0000313" key="14">
    <source>
        <dbReference type="Proteomes" id="UP000654370"/>
    </source>
</evidence>
<dbReference type="AlphaFoldDB" id="A0A8H7UJK6"/>
<comment type="similarity">
    <text evidence="3">Belongs to the SMC family. SMC5 subfamily.</text>
</comment>
<dbReference type="GO" id="GO:0005524">
    <property type="term" value="F:ATP binding"/>
    <property type="evidence" value="ECO:0007669"/>
    <property type="project" value="UniProtKB-KW"/>
</dbReference>
<feature type="region of interest" description="Disordered" evidence="11">
    <location>
        <begin position="686"/>
        <end position="714"/>
    </location>
</feature>
<evidence type="ECO:0000256" key="11">
    <source>
        <dbReference type="SAM" id="MobiDB-lite"/>
    </source>
</evidence>
<accession>A0A8H7UJK6</accession>